<comment type="caution">
    <text evidence="1">The sequence shown here is derived from an EMBL/GenBank/DDBJ whole genome shotgun (WGS) entry which is preliminary data.</text>
</comment>
<organism evidence="1 2">
    <name type="scientific">Natrialba asiatica (strain ATCC 700177 / DSM 12278 / JCM 9576 / FERM P-10747 / NBRC 102637 / 172P1)</name>
    <dbReference type="NCBI Taxonomy" id="29540"/>
    <lineage>
        <taxon>Archaea</taxon>
        <taxon>Methanobacteriati</taxon>
        <taxon>Methanobacteriota</taxon>
        <taxon>Stenosarchaea group</taxon>
        <taxon>Halobacteria</taxon>
        <taxon>Halobacteriales</taxon>
        <taxon>Natrialbaceae</taxon>
        <taxon>Natrialba</taxon>
    </lineage>
</organism>
<dbReference type="STRING" id="29540.C481_20876"/>
<dbReference type="Proteomes" id="UP000011554">
    <property type="component" value="Unassembled WGS sequence"/>
</dbReference>
<dbReference type="AlphaFoldDB" id="M0AEY7"/>
<evidence type="ECO:0000313" key="2">
    <source>
        <dbReference type="Proteomes" id="UP000011554"/>
    </source>
</evidence>
<reference evidence="1 2" key="1">
    <citation type="journal article" date="2014" name="PLoS Genet.">
        <title>Phylogenetically driven sequencing of extremely halophilic archaea reveals strategies for static and dynamic osmo-response.</title>
        <authorList>
            <person name="Becker E.A."/>
            <person name="Seitzer P.M."/>
            <person name="Tritt A."/>
            <person name="Larsen D."/>
            <person name="Krusor M."/>
            <person name="Yao A.I."/>
            <person name="Wu D."/>
            <person name="Madern D."/>
            <person name="Eisen J.A."/>
            <person name="Darling A.E."/>
            <person name="Facciotti M.T."/>
        </authorList>
    </citation>
    <scope>NUCLEOTIDE SEQUENCE [LARGE SCALE GENOMIC DNA]</scope>
    <source>
        <strain evidence="1 2">DSM 12278</strain>
    </source>
</reference>
<name>M0AEY7_NATA1</name>
<dbReference type="EMBL" id="AOIO01000049">
    <property type="protein sequence ID" value="ELY97084.1"/>
    <property type="molecule type" value="Genomic_DNA"/>
</dbReference>
<proteinExistence type="predicted"/>
<gene>
    <name evidence="1" type="ORF">C481_20876</name>
</gene>
<sequence length="94" mass="10802">MSQQTKSKNEIDAVTFEVHRSGYEYTADPMNTVLQRTLFSPIMYEMVDFSNGHCLVLHLLDWHVSIESLMRSLVVVVMHELFKPLADARPTAHP</sequence>
<accession>M0AEY7</accession>
<keyword evidence="2" id="KW-1185">Reference proteome</keyword>
<evidence type="ECO:0000313" key="1">
    <source>
        <dbReference type="EMBL" id="ELY97084.1"/>
    </source>
</evidence>
<protein>
    <submittedName>
        <fullName evidence="1">Uncharacterized protein</fullName>
    </submittedName>
</protein>